<keyword evidence="4" id="KW-0812">Transmembrane</keyword>
<dbReference type="GO" id="GO:0001817">
    <property type="term" value="P:regulation of cytokine production"/>
    <property type="evidence" value="ECO:0007669"/>
    <property type="project" value="TreeGrafter"/>
</dbReference>
<accession>A0A3P8V3Z8</accession>
<dbReference type="GO" id="GO:0005102">
    <property type="term" value="F:signaling receptor binding"/>
    <property type="evidence" value="ECO:0007669"/>
    <property type="project" value="TreeGrafter"/>
</dbReference>
<dbReference type="SMART" id="SM00409">
    <property type="entry name" value="IG"/>
    <property type="match status" value="1"/>
</dbReference>
<dbReference type="GO" id="GO:0009897">
    <property type="term" value="C:external side of plasma membrane"/>
    <property type="evidence" value="ECO:0007669"/>
    <property type="project" value="TreeGrafter"/>
</dbReference>
<keyword evidence="3" id="KW-0393">Immunoglobulin domain</keyword>
<sequence>WICRCCSINKKIINKKLLTHVGFFFPGDQFLTGSAQPITASLGDDVVLPCLLSSGRDPDPSDPLRRLASYNDRASAFEAELTRGNLSLSIRNVTYTDRGMYRCFVPSLRSHVIIQLVVGKKSFLLISFQIHQLFLLYHLVLMFLLSTSLFSLTFLIPS</sequence>
<evidence type="ECO:0000313" key="7">
    <source>
        <dbReference type="Proteomes" id="UP000265120"/>
    </source>
</evidence>
<dbReference type="Proteomes" id="UP000265120">
    <property type="component" value="Chromosome 1"/>
</dbReference>
<dbReference type="PANTHER" id="PTHR24100">
    <property type="entry name" value="BUTYROPHILIN"/>
    <property type="match status" value="1"/>
</dbReference>
<dbReference type="InterPro" id="IPR007110">
    <property type="entry name" value="Ig-like_dom"/>
</dbReference>
<dbReference type="GeneTree" id="ENSGT00940000174075"/>
<name>A0A3P8V3Z8_CYNSE</name>
<dbReference type="Gene3D" id="2.60.40.10">
    <property type="entry name" value="Immunoglobulins"/>
    <property type="match status" value="1"/>
</dbReference>
<dbReference type="PROSITE" id="PS50835">
    <property type="entry name" value="IG_LIKE"/>
    <property type="match status" value="1"/>
</dbReference>
<evidence type="ECO:0000256" key="2">
    <source>
        <dbReference type="ARBA" id="ARBA00023136"/>
    </source>
</evidence>
<feature type="domain" description="Ig-like" evidence="5">
    <location>
        <begin position="26"/>
        <end position="105"/>
    </location>
</feature>
<evidence type="ECO:0000256" key="4">
    <source>
        <dbReference type="SAM" id="Phobius"/>
    </source>
</evidence>
<dbReference type="GO" id="GO:0050852">
    <property type="term" value="P:T cell receptor signaling pathway"/>
    <property type="evidence" value="ECO:0007669"/>
    <property type="project" value="TreeGrafter"/>
</dbReference>
<evidence type="ECO:0000256" key="3">
    <source>
        <dbReference type="ARBA" id="ARBA00023319"/>
    </source>
</evidence>
<organism evidence="6 7">
    <name type="scientific">Cynoglossus semilaevis</name>
    <name type="common">Tongue sole</name>
    <dbReference type="NCBI Taxonomy" id="244447"/>
    <lineage>
        <taxon>Eukaryota</taxon>
        <taxon>Metazoa</taxon>
        <taxon>Chordata</taxon>
        <taxon>Craniata</taxon>
        <taxon>Vertebrata</taxon>
        <taxon>Euteleostomi</taxon>
        <taxon>Actinopterygii</taxon>
        <taxon>Neopterygii</taxon>
        <taxon>Teleostei</taxon>
        <taxon>Neoteleostei</taxon>
        <taxon>Acanthomorphata</taxon>
        <taxon>Carangaria</taxon>
        <taxon>Pleuronectiformes</taxon>
        <taxon>Pleuronectoidei</taxon>
        <taxon>Cynoglossidae</taxon>
        <taxon>Cynoglossinae</taxon>
        <taxon>Cynoglossus</taxon>
    </lineage>
</organism>
<dbReference type="InterPro" id="IPR003599">
    <property type="entry name" value="Ig_sub"/>
</dbReference>
<dbReference type="AlphaFoldDB" id="A0A3P8V3Z8"/>
<keyword evidence="4" id="KW-1133">Transmembrane helix</keyword>
<dbReference type="Pfam" id="PF00047">
    <property type="entry name" value="ig"/>
    <property type="match status" value="1"/>
</dbReference>
<dbReference type="SUPFAM" id="SSF48726">
    <property type="entry name" value="Immunoglobulin"/>
    <property type="match status" value="1"/>
</dbReference>
<evidence type="ECO:0000259" key="5">
    <source>
        <dbReference type="PROSITE" id="PS50835"/>
    </source>
</evidence>
<proteinExistence type="predicted"/>
<dbReference type="InterPro" id="IPR013151">
    <property type="entry name" value="Immunoglobulin_dom"/>
</dbReference>
<dbReference type="Ensembl" id="ENSCSET00000008931.1">
    <property type="protein sequence ID" value="ENSCSEP00000008834.1"/>
    <property type="gene ID" value="ENSCSEG00000005658.1"/>
</dbReference>
<keyword evidence="7" id="KW-1185">Reference proteome</keyword>
<dbReference type="InterPro" id="IPR036179">
    <property type="entry name" value="Ig-like_dom_sf"/>
</dbReference>
<feature type="transmembrane region" description="Helical" evidence="4">
    <location>
        <begin position="134"/>
        <end position="156"/>
    </location>
</feature>
<comment type="subcellular location">
    <subcellularLocation>
        <location evidence="1">Membrane</location>
    </subcellularLocation>
</comment>
<evidence type="ECO:0000256" key="1">
    <source>
        <dbReference type="ARBA" id="ARBA00004370"/>
    </source>
</evidence>
<dbReference type="InterPro" id="IPR013783">
    <property type="entry name" value="Ig-like_fold"/>
</dbReference>
<keyword evidence="2 4" id="KW-0472">Membrane</keyword>
<reference evidence="6 7" key="1">
    <citation type="journal article" date="2014" name="Nat. Genet.">
        <title>Whole-genome sequence of a flatfish provides insights into ZW sex chromosome evolution and adaptation to a benthic lifestyle.</title>
        <authorList>
            <person name="Chen S."/>
            <person name="Zhang G."/>
            <person name="Shao C."/>
            <person name="Huang Q."/>
            <person name="Liu G."/>
            <person name="Zhang P."/>
            <person name="Song W."/>
            <person name="An N."/>
            <person name="Chalopin D."/>
            <person name="Volff J.N."/>
            <person name="Hong Y."/>
            <person name="Li Q."/>
            <person name="Sha Z."/>
            <person name="Zhou H."/>
            <person name="Xie M."/>
            <person name="Yu Q."/>
            <person name="Liu Y."/>
            <person name="Xiang H."/>
            <person name="Wang N."/>
            <person name="Wu K."/>
            <person name="Yang C."/>
            <person name="Zhou Q."/>
            <person name="Liao X."/>
            <person name="Yang L."/>
            <person name="Hu Q."/>
            <person name="Zhang J."/>
            <person name="Meng L."/>
            <person name="Jin L."/>
            <person name="Tian Y."/>
            <person name="Lian J."/>
            <person name="Yang J."/>
            <person name="Miao G."/>
            <person name="Liu S."/>
            <person name="Liang Z."/>
            <person name="Yan F."/>
            <person name="Li Y."/>
            <person name="Sun B."/>
            <person name="Zhang H."/>
            <person name="Zhang J."/>
            <person name="Zhu Y."/>
            <person name="Du M."/>
            <person name="Zhao Y."/>
            <person name="Schartl M."/>
            <person name="Tang Q."/>
            <person name="Wang J."/>
        </authorList>
    </citation>
    <scope>NUCLEOTIDE SEQUENCE</scope>
</reference>
<reference evidence="6" key="3">
    <citation type="submission" date="2025-09" db="UniProtKB">
        <authorList>
            <consortium name="Ensembl"/>
        </authorList>
    </citation>
    <scope>IDENTIFICATION</scope>
</reference>
<evidence type="ECO:0000313" key="6">
    <source>
        <dbReference type="Ensembl" id="ENSCSEP00000008834.1"/>
    </source>
</evidence>
<reference evidence="6" key="2">
    <citation type="submission" date="2025-08" db="UniProtKB">
        <authorList>
            <consortium name="Ensembl"/>
        </authorList>
    </citation>
    <scope>IDENTIFICATION</scope>
</reference>
<protein>
    <submittedName>
        <fullName evidence="6">Myelin-oligodendrocyte glycoprotein-like</fullName>
    </submittedName>
</protein>
<dbReference type="InterPro" id="IPR050504">
    <property type="entry name" value="IgSF_BTN/MOG"/>
</dbReference>